<evidence type="ECO:0000256" key="6">
    <source>
        <dbReference type="SAM" id="Coils"/>
    </source>
</evidence>
<dbReference type="AlphaFoldDB" id="A0A250FVU0"/>
<keyword evidence="3 7" id="KW-0812">Transmembrane</keyword>
<name>A0A250FVU0_9FLAO</name>
<dbReference type="Proteomes" id="UP000217250">
    <property type="component" value="Chromosome"/>
</dbReference>
<keyword evidence="6" id="KW-0175">Coiled coil</keyword>
<dbReference type="Pfam" id="PF02706">
    <property type="entry name" value="Wzz"/>
    <property type="match status" value="1"/>
</dbReference>
<keyword evidence="5 7" id="KW-0472">Membrane</keyword>
<dbReference type="Pfam" id="PF13807">
    <property type="entry name" value="GNVR"/>
    <property type="match status" value="1"/>
</dbReference>
<dbReference type="InterPro" id="IPR032807">
    <property type="entry name" value="GNVR"/>
</dbReference>
<dbReference type="InterPro" id="IPR003856">
    <property type="entry name" value="LPS_length_determ_N"/>
</dbReference>
<sequence length="370" mass="41473">MSQDIQKDDEIDLLALLQKIVQGKKTIFKCFLVFFVIGVFIAIFSKKEYTATSLVLAQENNAAAGGSLSGLASLAGINLSSGSSDLISPKLYTSIVQSIPFQRKMIQAHIKVQQSNTPITYQEYYQKYNKGNFLDVIQKYTIGLPSLIVDKVTPSEESIPQYTATEKDTSEVYSLTPEESGLFGLLKSQLKITNNEKDNTVSLSFSMGDPVAAAQMLEQAKNYLQETIIEFKTRKAKKQLEFIQKQYEEAEKSFKEKQIRLAAFQDSNRGLITAVPMTRQSQLQSDYNLAYNLYVELAKQYENQKIKVQEDTPAFITIEPVSIPLEKSKPKKGMIIAIWSFLGIVIGIGTIFAKDFMKAMKNRSAVPAQE</sequence>
<dbReference type="PANTHER" id="PTHR32309:SF13">
    <property type="entry name" value="FERRIC ENTEROBACTIN TRANSPORT PROTEIN FEPE"/>
    <property type="match status" value="1"/>
</dbReference>
<dbReference type="RefSeq" id="WP_095911225.1">
    <property type="nucleotide sequence ID" value="NZ_CAUVLU010000003.1"/>
</dbReference>
<feature type="domain" description="Polysaccharide chain length determinant N-terminal" evidence="8">
    <location>
        <begin position="9"/>
        <end position="81"/>
    </location>
</feature>
<protein>
    <submittedName>
        <fullName evidence="10">Capsule biosynthesis protein</fullName>
    </submittedName>
</protein>
<dbReference type="EMBL" id="CP022386">
    <property type="protein sequence ID" value="ATA88067.1"/>
    <property type="molecule type" value="Genomic_DNA"/>
</dbReference>
<dbReference type="InterPro" id="IPR050445">
    <property type="entry name" value="Bact_polysacc_biosynth/exp"/>
</dbReference>
<evidence type="ECO:0000256" key="7">
    <source>
        <dbReference type="SAM" id="Phobius"/>
    </source>
</evidence>
<keyword evidence="4 7" id="KW-1133">Transmembrane helix</keyword>
<dbReference type="GeneID" id="84809558"/>
<dbReference type="KEGG" id="cgh:CGC50_13520"/>
<evidence type="ECO:0000256" key="4">
    <source>
        <dbReference type="ARBA" id="ARBA00022989"/>
    </source>
</evidence>
<feature type="transmembrane region" description="Helical" evidence="7">
    <location>
        <begin position="26"/>
        <end position="44"/>
    </location>
</feature>
<keyword evidence="2" id="KW-1003">Cell membrane</keyword>
<evidence type="ECO:0000313" key="11">
    <source>
        <dbReference type="Proteomes" id="UP000217250"/>
    </source>
</evidence>
<dbReference type="GO" id="GO:0005886">
    <property type="term" value="C:plasma membrane"/>
    <property type="evidence" value="ECO:0007669"/>
    <property type="project" value="UniProtKB-SubCell"/>
</dbReference>
<organism evidence="10 11">
    <name type="scientific">Capnocytophaga gingivalis</name>
    <dbReference type="NCBI Taxonomy" id="1017"/>
    <lineage>
        <taxon>Bacteria</taxon>
        <taxon>Pseudomonadati</taxon>
        <taxon>Bacteroidota</taxon>
        <taxon>Flavobacteriia</taxon>
        <taxon>Flavobacteriales</taxon>
        <taxon>Flavobacteriaceae</taxon>
        <taxon>Capnocytophaga</taxon>
    </lineage>
</organism>
<accession>A0A250FVU0</accession>
<feature type="coiled-coil region" evidence="6">
    <location>
        <begin position="233"/>
        <end position="267"/>
    </location>
</feature>
<evidence type="ECO:0000259" key="8">
    <source>
        <dbReference type="Pfam" id="PF02706"/>
    </source>
</evidence>
<evidence type="ECO:0000256" key="5">
    <source>
        <dbReference type="ARBA" id="ARBA00023136"/>
    </source>
</evidence>
<proteinExistence type="predicted"/>
<dbReference type="GO" id="GO:0004713">
    <property type="term" value="F:protein tyrosine kinase activity"/>
    <property type="evidence" value="ECO:0007669"/>
    <property type="project" value="TreeGrafter"/>
</dbReference>
<feature type="domain" description="Tyrosine-protein kinase G-rich" evidence="9">
    <location>
        <begin position="282"/>
        <end position="355"/>
    </location>
</feature>
<feature type="transmembrane region" description="Helical" evidence="7">
    <location>
        <begin position="333"/>
        <end position="353"/>
    </location>
</feature>
<evidence type="ECO:0000256" key="3">
    <source>
        <dbReference type="ARBA" id="ARBA00022692"/>
    </source>
</evidence>
<evidence type="ECO:0000313" key="10">
    <source>
        <dbReference type="EMBL" id="ATA88067.1"/>
    </source>
</evidence>
<evidence type="ECO:0000256" key="1">
    <source>
        <dbReference type="ARBA" id="ARBA00004651"/>
    </source>
</evidence>
<dbReference type="PANTHER" id="PTHR32309">
    <property type="entry name" value="TYROSINE-PROTEIN KINASE"/>
    <property type="match status" value="1"/>
</dbReference>
<comment type="subcellular location">
    <subcellularLocation>
        <location evidence="1">Cell membrane</location>
        <topology evidence="1">Multi-pass membrane protein</topology>
    </subcellularLocation>
</comment>
<gene>
    <name evidence="10" type="ORF">CGC50_13520</name>
</gene>
<evidence type="ECO:0000256" key="2">
    <source>
        <dbReference type="ARBA" id="ARBA00022475"/>
    </source>
</evidence>
<reference evidence="11" key="1">
    <citation type="submission" date="2017-06" db="EMBL/GenBank/DDBJ databases">
        <title>Capnocytophaga spp. assemblies.</title>
        <authorList>
            <person name="Gulvik C.A."/>
        </authorList>
    </citation>
    <scope>NUCLEOTIDE SEQUENCE [LARGE SCALE GENOMIC DNA]</scope>
    <source>
        <strain evidence="11">H1496</strain>
    </source>
</reference>
<dbReference type="OrthoDB" id="1522571at2"/>
<evidence type="ECO:0000259" key="9">
    <source>
        <dbReference type="Pfam" id="PF13807"/>
    </source>
</evidence>